<evidence type="ECO:0000313" key="4">
    <source>
        <dbReference type="Proteomes" id="UP000030746"/>
    </source>
</evidence>
<organism evidence="3 4">
    <name type="scientific">Lottia gigantea</name>
    <name type="common">Giant owl limpet</name>
    <dbReference type="NCBI Taxonomy" id="225164"/>
    <lineage>
        <taxon>Eukaryota</taxon>
        <taxon>Metazoa</taxon>
        <taxon>Spiralia</taxon>
        <taxon>Lophotrochozoa</taxon>
        <taxon>Mollusca</taxon>
        <taxon>Gastropoda</taxon>
        <taxon>Patellogastropoda</taxon>
        <taxon>Lottioidea</taxon>
        <taxon>Lottiidae</taxon>
        <taxon>Lottia</taxon>
    </lineage>
</organism>
<feature type="compositionally biased region" description="Polar residues" evidence="2">
    <location>
        <begin position="401"/>
        <end position="428"/>
    </location>
</feature>
<feature type="compositionally biased region" description="Polar residues" evidence="2">
    <location>
        <begin position="39"/>
        <end position="54"/>
    </location>
</feature>
<feature type="region of interest" description="Disordered" evidence="2">
    <location>
        <begin position="295"/>
        <end position="551"/>
    </location>
</feature>
<gene>
    <name evidence="3" type="ORF">LOTGIDRAFT_158736</name>
</gene>
<feature type="coiled-coil region" evidence="1">
    <location>
        <begin position="108"/>
        <end position="135"/>
    </location>
</feature>
<protein>
    <submittedName>
        <fullName evidence="3">Uncharacterized protein</fullName>
    </submittedName>
</protein>
<feature type="region of interest" description="Disordered" evidence="2">
    <location>
        <begin position="34"/>
        <end position="56"/>
    </location>
</feature>
<dbReference type="CTD" id="20237860"/>
<evidence type="ECO:0000256" key="2">
    <source>
        <dbReference type="SAM" id="MobiDB-lite"/>
    </source>
</evidence>
<keyword evidence="4" id="KW-1185">Reference proteome</keyword>
<feature type="compositionally biased region" description="Polar residues" evidence="2">
    <location>
        <begin position="448"/>
        <end position="473"/>
    </location>
</feature>
<dbReference type="GeneID" id="20237860"/>
<dbReference type="EMBL" id="KB201205">
    <property type="protein sequence ID" value="ESO98790.1"/>
    <property type="molecule type" value="Genomic_DNA"/>
</dbReference>
<feature type="region of interest" description="Disordered" evidence="2">
    <location>
        <begin position="238"/>
        <end position="261"/>
    </location>
</feature>
<evidence type="ECO:0000256" key="1">
    <source>
        <dbReference type="SAM" id="Coils"/>
    </source>
</evidence>
<feature type="compositionally biased region" description="Polar residues" evidence="2">
    <location>
        <begin position="508"/>
        <end position="529"/>
    </location>
</feature>
<dbReference type="RefSeq" id="XP_009050426.1">
    <property type="nucleotide sequence ID" value="XM_009052178.1"/>
</dbReference>
<dbReference type="HOGENOM" id="CLU_494585_0_0_1"/>
<accession>V4AUY9</accession>
<feature type="compositionally biased region" description="Low complexity" evidence="2">
    <location>
        <begin position="362"/>
        <end position="378"/>
    </location>
</feature>
<dbReference type="AlphaFoldDB" id="V4AUY9"/>
<feature type="compositionally biased region" description="Basic residues" evidence="2">
    <location>
        <begin position="349"/>
        <end position="361"/>
    </location>
</feature>
<feature type="compositionally biased region" description="Low complexity" evidence="2">
    <location>
        <begin position="334"/>
        <end position="348"/>
    </location>
</feature>
<feature type="coiled-coil region" evidence="1">
    <location>
        <begin position="183"/>
        <end position="238"/>
    </location>
</feature>
<name>V4AUY9_LOTGI</name>
<sequence>MPSKKRYRKKKYDSCRHKRKLFPDNFGILPSIVERSHENSPVTSLTSPKGSTLGSPIVSWPSSLPLALPPKIKPEPSASKTTSNVFDDSGFEVTPPKVEGNSATFKNKDEMMNYLKKLEENNKNLQEENKSLHTEMNYKIKYLADLQTQYEGCIDSIVEIKSKINNLENGCIQNPSHVSLQVLQAKKKEIVELKYERKNIIKEHEMWRERSYCFDADNDSLKEEIGELKNTIKELIKENGRQRQPQNNLNVPPKQCTPVNKSVVPKQSTLKLGTFDSKLVKPVIKINSSDLSIPKTSKEKKQTYLPPIDTSVGRHRYPPTNHDPSFSSKHNHHTSSTSSHTHPTSYTNNKKHSSSSKHHHSSSSASASDKTLSSASSSKNHHHHTLSASHIIHPKHHQSAPCPNQLNSTFSHQHPHRQTSSTNSVSYQSTPSTNHYNSSSSKHYNLRHTYSTQSTSNQATPFSNQLNSTSSVKHSQNRHTSSTQSTSHQSTPSNNQLSSSVKHHQYRHTSSTHSTSLINNQSTLPTNQIKLPHIPTPPTNPKTHQTRKYKR</sequence>
<proteinExistence type="predicted"/>
<feature type="compositionally biased region" description="Low complexity" evidence="2">
    <location>
        <begin position="478"/>
        <end position="496"/>
    </location>
</feature>
<dbReference type="KEGG" id="lgi:LOTGIDRAFT_158736"/>
<feature type="region of interest" description="Disordered" evidence="2">
    <location>
        <begin position="69"/>
        <end position="102"/>
    </location>
</feature>
<reference evidence="3 4" key="1">
    <citation type="journal article" date="2013" name="Nature">
        <title>Insights into bilaterian evolution from three spiralian genomes.</title>
        <authorList>
            <person name="Simakov O."/>
            <person name="Marletaz F."/>
            <person name="Cho S.J."/>
            <person name="Edsinger-Gonzales E."/>
            <person name="Havlak P."/>
            <person name="Hellsten U."/>
            <person name="Kuo D.H."/>
            <person name="Larsson T."/>
            <person name="Lv J."/>
            <person name="Arendt D."/>
            <person name="Savage R."/>
            <person name="Osoegawa K."/>
            <person name="de Jong P."/>
            <person name="Grimwood J."/>
            <person name="Chapman J.A."/>
            <person name="Shapiro H."/>
            <person name="Aerts A."/>
            <person name="Otillar R.P."/>
            <person name="Terry A.Y."/>
            <person name="Boore J.L."/>
            <person name="Grigoriev I.V."/>
            <person name="Lindberg D.R."/>
            <person name="Seaver E.C."/>
            <person name="Weisblat D.A."/>
            <person name="Putnam N.H."/>
            <person name="Rokhsar D.S."/>
        </authorList>
    </citation>
    <scope>NUCLEOTIDE SEQUENCE [LARGE SCALE GENOMIC DNA]</scope>
</reference>
<feature type="compositionally biased region" description="Low complexity" evidence="2">
    <location>
        <begin position="429"/>
        <end position="443"/>
    </location>
</feature>
<dbReference type="Proteomes" id="UP000030746">
    <property type="component" value="Unassembled WGS sequence"/>
</dbReference>
<evidence type="ECO:0000313" key="3">
    <source>
        <dbReference type="EMBL" id="ESO98790.1"/>
    </source>
</evidence>
<keyword evidence="1" id="KW-0175">Coiled coil</keyword>